<dbReference type="PANTHER" id="PTHR23506:SF26">
    <property type="entry name" value="MFS-TYPE TRANSPORTER SLC18B1"/>
    <property type="match status" value="1"/>
</dbReference>
<keyword evidence="2" id="KW-0813">Transport</keyword>
<dbReference type="SUPFAM" id="SSF103473">
    <property type="entry name" value="MFS general substrate transporter"/>
    <property type="match status" value="1"/>
</dbReference>
<keyword evidence="3 6" id="KW-0812">Transmembrane</keyword>
<dbReference type="InterPro" id="IPR050930">
    <property type="entry name" value="MFS_Vesicular_Transporter"/>
</dbReference>
<evidence type="ECO:0000313" key="7">
    <source>
        <dbReference type="EMBL" id="EJK67879.1"/>
    </source>
</evidence>
<evidence type="ECO:0000256" key="3">
    <source>
        <dbReference type="ARBA" id="ARBA00022692"/>
    </source>
</evidence>
<gene>
    <name evidence="7" type="ORF">THAOC_11017</name>
</gene>
<comment type="caution">
    <text evidence="7">The sequence shown here is derived from an EMBL/GenBank/DDBJ whole genome shotgun (WGS) entry which is preliminary data.</text>
</comment>
<feature type="transmembrane region" description="Helical" evidence="6">
    <location>
        <begin position="331"/>
        <end position="347"/>
    </location>
</feature>
<name>K0SSA7_THAOC</name>
<feature type="transmembrane region" description="Helical" evidence="6">
    <location>
        <begin position="31"/>
        <end position="49"/>
    </location>
</feature>
<protein>
    <recommendedName>
        <fullName evidence="9">Major facilitator superfamily (MFS) profile domain-containing protein</fullName>
    </recommendedName>
</protein>
<dbReference type="AlphaFoldDB" id="K0SSA7"/>
<feature type="transmembrane region" description="Helical" evidence="6">
    <location>
        <begin position="396"/>
        <end position="415"/>
    </location>
</feature>
<proteinExistence type="predicted"/>
<evidence type="ECO:0008006" key="9">
    <source>
        <dbReference type="Google" id="ProtNLM"/>
    </source>
</evidence>
<keyword evidence="8" id="KW-1185">Reference proteome</keyword>
<feature type="transmembrane region" description="Helical" evidence="6">
    <location>
        <begin position="193"/>
        <end position="213"/>
    </location>
</feature>
<feature type="non-terminal residue" evidence="7">
    <location>
        <position position="1"/>
    </location>
</feature>
<dbReference type="OMA" id="FLCAEIP"/>
<dbReference type="PANTHER" id="PTHR23506">
    <property type="entry name" value="GH10249P"/>
    <property type="match status" value="1"/>
</dbReference>
<reference evidence="7 8" key="1">
    <citation type="journal article" date="2012" name="Genome Biol.">
        <title>Genome and low-iron response of an oceanic diatom adapted to chronic iron limitation.</title>
        <authorList>
            <person name="Lommer M."/>
            <person name="Specht M."/>
            <person name="Roy A.S."/>
            <person name="Kraemer L."/>
            <person name="Andreson R."/>
            <person name="Gutowska M.A."/>
            <person name="Wolf J."/>
            <person name="Bergner S.V."/>
            <person name="Schilhabel M.B."/>
            <person name="Klostermeier U.C."/>
            <person name="Beiko R.G."/>
            <person name="Rosenstiel P."/>
            <person name="Hippler M."/>
            <person name="Laroche J."/>
        </authorList>
    </citation>
    <scope>NUCLEOTIDE SEQUENCE [LARGE SCALE GENOMIC DNA]</scope>
    <source>
        <strain evidence="7 8">CCMP1005</strain>
    </source>
</reference>
<dbReference type="GO" id="GO:0016020">
    <property type="term" value="C:membrane"/>
    <property type="evidence" value="ECO:0007669"/>
    <property type="project" value="UniProtKB-SubCell"/>
</dbReference>
<feature type="transmembrane region" description="Helical" evidence="6">
    <location>
        <begin position="123"/>
        <end position="150"/>
    </location>
</feature>
<evidence type="ECO:0000256" key="4">
    <source>
        <dbReference type="ARBA" id="ARBA00022989"/>
    </source>
</evidence>
<dbReference type="OrthoDB" id="497880at2759"/>
<feature type="transmembrane region" description="Helical" evidence="6">
    <location>
        <begin position="97"/>
        <end position="117"/>
    </location>
</feature>
<dbReference type="eggNOG" id="KOG3764">
    <property type="taxonomic scope" value="Eukaryota"/>
</dbReference>
<accession>K0SSA7</accession>
<dbReference type="InterPro" id="IPR011701">
    <property type="entry name" value="MFS"/>
</dbReference>
<evidence type="ECO:0000256" key="1">
    <source>
        <dbReference type="ARBA" id="ARBA00004141"/>
    </source>
</evidence>
<evidence type="ECO:0000313" key="8">
    <source>
        <dbReference type="Proteomes" id="UP000266841"/>
    </source>
</evidence>
<keyword evidence="4 6" id="KW-1133">Transmembrane helix</keyword>
<feature type="transmembrane region" description="Helical" evidence="6">
    <location>
        <begin position="61"/>
        <end position="85"/>
    </location>
</feature>
<dbReference type="EMBL" id="AGNL01012467">
    <property type="protein sequence ID" value="EJK67879.1"/>
    <property type="molecule type" value="Genomic_DNA"/>
</dbReference>
<feature type="transmembrane region" description="Helical" evidence="6">
    <location>
        <begin position="299"/>
        <end position="319"/>
    </location>
</feature>
<dbReference type="Proteomes" id="UP000266841">
    <property type="component" value="Unassembled WGS sequence"/>
</dbReference>
<organism evidence="7 8">
    <name type="scientific">Thalassiosira oceanica</name>
    <name type="common">Marine diatom</name>
    <dbReference type="NCBI Taxonomy" id="159749"/>
    <lineage>
        <taxon>Eukaryota</taxon>
        <taxon>Sar</taxon>
        <taxon>Stramenopiles</taxon>
        <taxon>Ochrophyta</taxon>
        <taxon>Bacillariophyta</taxon>
        <taxon>Coscinodiscophyceae</taxon>
        <taxon>Thalassiosirophycidae</taxon>
        <taxon>Thalassiosirales</taxon>
        <taxon>Thalassiosiraceae</taxon>
        <taxon>Thalassiosira</taxon>
    </lineage>
</organism>
<comment type="subcellular location">
    <subcellularLocation>
        <location evidence="1">Membrane</location>
        <topology evidence="1">Multi-pass membrane protein</topology>
    </subcellularLocation>
</comment>
<dbReference type="Gene3D" id="1.20.1250.20">
    <property type="entry name" value="MFS general substrate transporter like domains"/>
    <property type="match status" value="2"/>
</dbReference>
<dbReference type="InterPro" id="IPR036259">
    <property type="entry name" value="MFS_trans_sf"/>
</dbReference>
<evidence type="ECO:0000256" key="5">
    <source>
        <dbReference type="ARBA" id="ARBA00023136"/>
    </source>
</evidence>
<keyword evidence="5 6" id="KW-0472">Membrane</keyword>
<dbReference type="Pfam" id="PF07690">
    <property type="entry name" value="MFS_1"/>
    <property type="match status" value="1"/>
</dbReference>
<evidence type="ECO:0000256" key="2">
    <source>
        <dbReference type="ARBA" id="ARBA00022448"/>
    </source>
</evidence>
<feature type="transmembrane region" description="Helical" evidence="6">
    <location>
        <begin position="421"/>
        <end position="444"/>
    </location>
</feature>
<dbReference type="GO" id="GO:0022857">
    <property type="term" value="F:transmembrane transporter activity"/>
    <property type="evidence" value="ECO:0007669"/>
    <property type="project" value="InterPro"/>
</dbReference>
<sequence length="455" mass="48448">VDAPTATKGGANPFFEGGVIVSGWTVDLMTLHYSLAFIAFIVNTGYSVIPPVLPLELDRIGIANPCLTPIFLAFSVGASVAPTMISKHLAALGPRSVMSASLLGMATMIWCIAHALTLFQESAIVGVLTVLQLANGMFFASITTSYYSLATTLVDDSKKNSAMSWIESGVGLGYIVGPMLGSFLYDEVGFKSAYTLLAVGLAAIALINWRCLAANLVAAPLARTVVDAQYVDVESQLDDASNRTFDDEQMSREPGMVSLASDLTLLVAVSSITWVNTSWSFLEPILAKHLEQAFGLGNMQIGLVFSSSNFIYVPAVFLVQSLPQTNRHRTLTMSILMTAVCAILVGSKSLAISILGVVLIGVLPTPVWVMLLPYLQDEALKAFPSVASRRRLNDRVVGLYNSFMTLGSLVGYSLGPICGKVGFAATTKIVALLISGQAILFHFLGNANKVKCNNA</sequence>
<feature type="transmembrane region" description="Helical" evidence="6">
    <location>
        <begin position="162"/>
        <end position="181"/>
    </location>
</feature>
<evidence type="ECO:0000256" key="6">
    <source>
        <dbReference type="SAM" id="Phobius"/>
    </source>
</evidence>
<feature type="transmembrane region" description="Helical" evidence="6">
    <location>
        <begin position="353"/>
        <end position="375"/>
    </location>
</feature>